<organism evidence="3 4">
    <name type="scientific">Centaurea solstitialis</name>
    <name type="common">yellow star-thistle</name>
    <dbReference type="NCBI Taxonomy" id="347529"/>
    <lineage>
        <taxon>Eukaryota</taxon>
        <taxon>Viridiplantae</taxon>
        <taxon>Streptophyta</taxon>
        <taxon>Embryophyta</taxon>
        <taxon>Tracheophyta</taxon>
        <taxon>Spermatophyta</taxon>
        <taxon>Magnoliopsida</taxon>
        <taxon>eudicotyledons</taxon>
        <taxon>Gunneridae</taxon>
        <taxon>Pentapetalae</taxon>
        <taxon>asterids</taxon>
        <taxon>campanulids</taxon>
        <taxon>Asterales</taxon>
        <taxon>Asteraceae</taxon>
        <taxon>Carduoideae</taxon>
        <taxon>Cardueae</taxon>
        <taxon>Centaureinae</taxon>
        <taxon>Centaurea</taxon>
    </lineage>
</organism>
<sequence length="222" mass="25488">MPGQVEMPIPENVLNTADRRATNVGMYRVSIVTYLNDYLSGKSKSEIVHYLLVNGRRKYGGRNVKPPRKDHQERNNSFSAFPKRRSPGRAGLGYAPPSIISCAMVWLILLMLPNLMSNLEKEGEEKEEKLNPLRQWSPLRLRRNPKRGLHRFFHQSLTQRNPFGNGSLNKLNLSCSSSQFCDNGYWVKQFLYGSDVNDEDNNVILSERRNGNLYSTVFRSIP</sequence>
<keyword evidence="2" id="KW-1133">Transmembrane helix</keyword>
<comment type="caution">
    <text evidence="3">The sequence shown here is derived from an EMBL/GenBank/DDBJ whole genome shotgun (WGS) entry which is preliminary data.</text>
</comment>
<name>A0AA38VXW3_9ASTR</name>
<evidence type="ECO:0000313" key="3">
    <source>
        <dbReference type="EMBL" id="KAJ9542077.1"/>
    </source>
</evidence>
<dbReference type="AlphaFoldDB" id="A0AA38VXW3"/>
<keyword evidence="2" id="KW-0472">Membrane</keyword>
<protein>
    <submittedName>
        <fullName evidence="3">Uncharacterized protein</fullName>
    </submittedName>
</protein>
<feature type="transmembrane region" description="Helical" evidence="2">
    <location>
        <begin position="92"/>
        <end position="112"/>
    </location>
</feature>
<keyword evidence="2" id="KW-0812">Transmembrane</keyword>
<evidence type="ECO:0000256" key="2">
    <source>
        <dbReference type="SAM" id="Phobius"/>
    </source>
</evidence>
<evidence type="ECO:0000313" key="4">
    <source>
        <dbReference type="Proteomes" id="UP001172457"/>
    </source>
</evidence>
<accession>A0AA38VXW3</accession>
<dbReference type="Proteomes" id="UP001172457">
    <property type="component" value="Chromosome 7"/>
</dbReference>
<keyword evidence="4" id="KW-1185">Reference proteome</keyword>
<feature type="region of interest" description="Disordered" evidence="1">
    <location>
        <begin position="59"/>
        <end position="84"/>
    </location>
</feature>
<evidence type="ECO:0000256" key="1">
    <source>
        <dbReference type="SAM" id="MobiDB-lite"/>
    </source>
</evidence>
<proteinExistence type="predicted"/>
<reference evidence="3" key="1">
    <citation type="submission" date="2023-03" db="EMBL/GenBank/DDBJ databases">
        <title>Chromosome-scale reference genome and RAD-based genetic map of yellow starthistle (Centaurea solstitialis) reveal putative structural variation and QTLs associated with invader traits.</title>
        <authorList>
            <person name="Reatini B."/>
            <person name="Cang F.A."/>
            <person name="Jiang Q."/>
            <person name="Mckibben M.T.W."/>
            <person name="Barker M.S."/>
            <person name="Rieseberg L.H."/>
            <person name="Dlugosch K.M."/>
        </authorList>
    </citation>
    <scope>NUCLEOTIDE SEQUENCE</scope>
    <source>
        <strain evidence="3">CAN-66</strain>
        <tissue evidence="3">Leaf</tissue>
    </source>
</reference>
<gene>
    <name evidence="3" type="ORF">OSB04_028583</name>
</gene>
<dbReference type="EMBL" id="JARYMX010000007">
    <property type="protein sequence ID" value="KAJ9542077.1"/>
    <property type="molecule type" value="Genomic_DNA"/>
</dbReference>